<evidence type="ECO:0000259" key="2">
    <source>
        <dbReference type="Pfam" id="PF11847"/>
    </source>
</evidence>
<keyword evidence="1" id="KW-0812">Transmembrane</keyword>
<feature type="transmembrane region" description="Helical" evidence="1">
    <location>
        <begin position="234"/>
        <end position="256"/>
    </location>
</feature>
<feature type="transmembrane region" description="Helical" evidence="1">
    <location>
        <begin position="205"/>
        <end position="222"/>
    </location>
</feature>
<feature type="transmembrane region" description="Helical" evidence="1">
    <location>
        <begin position="153"/>
        <end position="170"/>
    </location>
</feature>
<feature type="transmembrane region" description="Helical" evidence="1">
    <location>
        <begin position="378"/>
        <end position="397"/>
    </location>
</feature>
<evidence type="ECO:0000313" key="3">
    <source>
        <dbReference type="EMBL" id="HCT13475.1"/>
    </source>
</evidence>
<dbReference type="GO" id="GO:0016740">
    <property type="term" value="F:transferase activity"/>
    <property type="evidence" value="ECO:0007669"/>
    <property type="project" value="InterPro"/>
</dbReference>
<name>A0A3D4SWJ1_9CORY</name>
<feature type="transmembrane region" description="Helical" evidence="1">
    <location>
        <begin position="128"/>
        <end position="147"/>
    </location>
</feature>
<feature type="transmembrane region" description="Helical" evidence="1">
    <location>
        <begin position="94"/>
        <end position="116"/>
    </location>
</feature>
<feature type="transmembrane region" description="Helical" evidence="1">
    <location>
        <begin position="182"/>
        <end position="199"/>
    </location>
</feature>
<proteinExistence type="predicted"/>
<evidence type="ECO:0000313" key="4">
    <source>
        <dbReference type="Proteomes" id="UP000261739"/>
    </source>
</evidence>
<feature type="transmembrane region" description="Helical" evidence="1">
    <location>
        <begin position="418"/>
        <end position="436"/>
    </location>
</feature>
<feature type="domain" description="Alpha-(1-&gt;3)-arabinofuranosyltransferase N-terminal GT-C" evidence="2">
    <location>
        <begin position="21"/>
        <end position="451"/>
    </location>
</feature>
<sequence>MAGAGQPSLSRRGWSVAVVGWLAVALLQSPGLTVADTKHDLVADPWSFLHQALSPWTDVFPLGQLQNQAYGYLFPQGLFFALLDPLPDWLTQRLWWWLLLVTAFAGMLRLLDLLNLLSGDRWSRWSRITGAVLFALSPRILTTLGAISSEAWPVALTPWVLTPLVGVLVTAHHRRRPEPRKIARAALGSAVAVLCLGAVNAVATGAAVLPTVLVWLVAGACSRTPLVRRTAWRFLGWWLPAGVLACFWWVGPLLILGRYSPPFTDFIESAGITTNWFSLGEVLRGTTSWTPYLADERVAGHALVTEPVFVAGTLAVAVLGLWGLSRRDLPWRPAWLSLLVVGLLVFWLPGPFSPVADQARAFLDGAGAPLRNLHKFDVLVHLPLLVGVVHLLGGLRVPSPRTTAGRRAWLHPEANRPVVAVTAVGLLTAAVTAPAWSGTLAPQGGYRSVPDA</sequence>
<dbReference type="Proteomes" id="UP000261739">
    <property type="component" value="Unassembled WGS sequence"/>
</dbReference>
<gene>
    <name evidence="3" type="ORF">DIW82_01410</name>
</gene>
<organism evidence="3 4">
    <name type="scientific">Corynebacterium nuruki</name>
    <dbReference type="NCBI Taxonomy" id="1032851"/>
    <lineage>
        <taxon>Bacteria</taxon>
        <taxon>Bacillati</taxon>
        <taxon>Actinomycetota</taxon>
        <taxon>Actinomycetes</taxon>
        <taxon>Mycobacteriales</taxon>
        <taxon>Corynebacteriaceae</taxon>
        <taxon>Corynebacterium</taxon>
    </lineage>
</organism>
<dbReference type="InterPro" id="IPR021798">
    <property type="entry name" value="AftD_N"/>
</dbReference>
<dbReference type="AlphaFoldDB" id="A0A3D4SWJ1"/>
<reference evidence="3 4" key="1">
    <citation type="journal article" date="2018" name="Nat. Biotechnol.">
        <title>A standardized bacterial taxonomy based on genome phylogeny substantially revises the tree of life.</title>
        <authorList>
            <person name="Parks D.H."/>
            <person name="Chuvochina M."/>
            <person name="Waite D.W."/>
            <person name="Rinke C."/>
            <person name="Skarshewski A."/>
            <person name="Chaumeil P.A."/>
            <person name="Hugenholtz P."/>
        </authorList>
    </citation>
    <scope>NUCLEOTIDE SEQUENCE [LARGE SCALE GENOMIC DNA]</scope>
    <source>
        <strain evidence="3">UBA11247</strain>
    </source>
</reference>
<feature type="transmembrane region" description="Helical" evidence="1">
    <location>
        <begin position="334"/>
        <end position="352"/>
    </location>
</feature>
<comment type="caution">
    <text evidence="3">The sequence shown here is derived from an EMBL/GenBank/DDBJ whole genome shotgun (WGS) entry which is preliminary data.</text>
</comment>
<dbReference type="EMBL" id="DQID01000036">
    <property type="protein sequence ID" value="HCT13475.1"/>
    <property type="molecule type" value="Genomic_DNA"/>
</dbReference>
<accession>A0A3D4SWJ1</accession>
<evidence type="ECO:0000256" key="1">
    <source>
        <dbReference type="SAM" id="Phobius"/>
    </source>
</evidence>
<protein>
    <submittedName>
        <fullName evidence="3">DUF3367 domain-containing protein</fullName>
    </submittedName>
</protein>
<keyword evidence="1" id="KW-1133">Transmembrane helix</keyword>
<dbReference type="Pfam" id="PF11847">
    <property type="entry name" value="GT-C_AftD"/>
    <property type="match status" value="1"/>
</dbReference>
<dbReference type="STRING" id="863239.GCA_000213935_01455"/>
<feature type="non-terminal residue" evidence="3">
    <location>
        <position position="452"/>
    </location>
</feature>
<keyword evidence="1" id="KW-0472">Membrane</keyword>
<feature type="transmembrane region" description="Helical" evidence="1">
    <location>
        <begin position="298"/>
        <end position="322"/>
    </location>
</feature>